<evidence type="ECO:0000313" key="2">
    <source>
        <dbReference type="EMBL" id="PHZ17095.1"/>
    </source>
</evidence>
<dbReference type="SUPFAM" id="SSF52047">
    <property type="entry name" value="RNI-like"/>
    <property type="match status" value="1"/>
</dbReference>
<dbReference type="GeneID" id="35445572"/>
<dbReference type="RefSeq" id="XP_023470803.1">
    <property type="nucleotide sequence ID" value="XM_023614583.1"/>
</dbReference>
<dbReference type="EMBL" id="KZ303842">
    <property type="protein sequence ID" value="PHZ17095.1"/>
    <property type="molecule type" value="Genomic_DNA"/>
</dbReference>
<keyword evidence="3" id="KW-1185">Reference proteome</keyword>
<evidence type="ECO:0000256" key="1">
    <source>
        <dbReference type="SAM" id="MobiDB-lite"/>
    </source>
</evidence>
<feature type="compositionally biased region" description="Polar residues" evidence="1">
    <location>
        <begin position="739"/>
        <end position="757"/>
    </location>
</feature>
<dbReference type="PANTHER" id="PTHR13318:SF105">
    <property type="entry name" value="F-BOX_LRR-REPEAT PROTEIN 3"/>
    <property type="match status" value="1"/>
</dbReference>
<evidence type="ECO:0008006" key="4">
    <source>
        <dbReference type="Google" id="ProtNLM"/>
    </source>
</evidence>
<name>A0A2G4T7U5_RHIZD</name>
<proteinExistence type="predicted"/>
<dbReference type="Gene3D" id="3.80.10.10">
    <property type="entry name" value="Ribonuclease Inhibitor"/>
    <property type="match status" value="1"/>
</dbReference>
<feature type="compositionally biased region" description="Polar residues" evidence="1">
    <location>
        <begin position="964"/>
        <end position="984"/>
    </location>
</feature>
<dbReference type="GO" id="GO:0031146">
    <property type="term" value="P:SCF-dependent proteasomal ubiquitin-dependent protein catabolic process"/>
    <property type="evidence" value="ECO:0007669"/>
    <property type="project" value="TreeGrafter"/>
</dbReference>
<dbReference type="AlphaFoldDB" id="A0A2G4T7U5"/>
<evidence type="ECO:0000313" key="3">
    <source>
        <dbReference type="Proteomes" id="UP000242254"/>
    </source>
</evidence>
<protein>
    <recommendedName>
        <fullName evidence="4">RNI-like protein</fullName>
    </recommendedName>
</protein>
<feature type="compositionally biased region" description="Polar residues" evidence="1">
    <location>
        <begin position="917"/>
        <end position="930"/>
    </location>
</feature>
<feature type="region of interest" description="Disordered" evidence="1">
    <location>
        <begin position="726"/>
        <end position="823"/>
    </location>
</feature>
<gene>
    <name evidence="2" type="ORF">RHIMIDRAFT_3089</name>
</gene>
<dbReference type="Proteomes" id="UP000242254">
    <property type="component" value="Unassembled WGS sequence"/>
</dbReference>
<accession>A0A2G4T7U5</accession>
<feature type="region of interest" description="Disordered" evidence="1">
    <location>
        <begin position="908"/>
        <end position="943"/>
    </location>
</feature>
<dbReference type="InterPro" id="IPR032675">
    <property type="entry name" value="LRR_dom_sf"/>
</dbReference>
<dbReference type="GO" id="GO:0019005">
    <property type="term" value="C:SCF ubiquitin ligase complex"/>
    <property type="evidence" value="ECO:0007669"/>
    <property type="project" value="TreeGrafter"/>
</dbReference>
<dbReference type="PANTHER" id="PTHR13318">
    <property type="entry name" value="PARTNER OF PAIRED, ISOFORM B-RELATED"/>
    <property type="match status" value="1"/>
</dbReference>
<organism evidence="2 3">
    <name type="scientific">Rhizopus microsporus ATCC 52813</name>
    <dbReference type="NCBI Taxonomy" id="1340429"/>
    <lineage>
        <taxon>Eukaryota</taxon>
        <taxon>Fungi</taxon>
        <taxon>Fungi incertae sedis</taxon>
        <taxon>Mucoromycota</taxon>
        <taxon>Mucoromycotina</taxon>
        <taxon>Mucoromycetes</taxon>
        <taxon>Mucorales</taxon>
        <taxon>Mucorineae</taxon>
        <taxon>Rhizopodaceae</taxon>
        <taxon>Rhizopus</taxon>
    </lineage>
</organism>
<feature type="region of interest" description="Disordered" evidence="1">
    <location>
        <begin position="528"/>
        <end position="547"/>
    </location>
</feature>
<feature type="region of interest" description="Disordered" evidence="1">
    <location>
        <begin position="1102"/>
        <end position="1122"/>
    </location>
</feature>
<feature type="compositionally biased region" description="Basic residues" evidence="1">
    <location>
        <begin position="764"/>
        <end position="775"/>
    </location>
</feature>
<feature type="region of interest" description="Disordered" evidence="1">
    <location>
        <begin position="964"/>
        <end position="1022"/>
    </location>
</feature>
<reference evidence="2 3" key="1">
    <citation type="journal article" date="2016" name="Proc. Natl. Acad. Sci. U.S.A.">
        <title>Lipid metabolic changes in an early divergent fungus govern the establishment of a mutualistic symbiosis with endobacteria.</title>
        <authorList>
            <person name="Lastovetsky O.A."/>
            <person name="Gaspar M.L."/>
            <person name="Mondo S.J."/>
            <person name="LaButti K.M."/>
            <person name="Sandor L."/>
            <person name="Grigoriev I.V."/>
            <person name="Henry S.A."/>
            <person name="Pawlowska T.E."/>
        </authorList>
    </citation>
    <scope>NUCLEOTIDE SEQUENCE [LARGE SCALE GENOMIC DNA]</scope>
    <source>
        <strain evidence="2 3">ATCC 52813</strain>
    </source>
</reference>
<sequence>MTDDQQLWESFQFEEPKESLISLPTHIMEHICRLLDNRRDKYEACLIHRNWSIAAIKVLWEAPRFERPYDLRDFVKAVSRSKKLALLVEDLYLAYLDIPTDSVFKTVVRSTLDRHSAEAARPLADVKFIFMLAKLCENIQRLTCYGWQLEAHQLDQLATIAPKLTHLHIIGNNREKTISLSTLFPRLESLRLDGEFDIDDAWVTSLINRAIHLKDLQISLKNLKFSIVNKLCTPDCLQLEKLTITEAAQFKDNHTSLLGAFLSLKTLHLEASVTSQSVFQILNNCAYIQRLEIKGGGLPRGSDKTGSNLFLTRKPSLQVLLLENMDVADSDLQALGSGLESLQVVGLKRCPLVSNEGLSSLLSSQKHLKKLELVDCTNVESSFLSAIANSTPHLSCIKSVRDILIQSCGKVEPADIYQFCCNAIHHNIQSLKLYNYDIKPIAAFNSQNSPTNIVLNRASMDALIHTTDPCICPIPSDITLTGQQVMLLAKHLDLSTKELATLIEQIKQEDQQEQRPPPVTTIPLKKEHRISSLRESPRPTTPAIFSKDFNDNGSISVMNDEELTLGGWGVSSGTAKDFWSKPAESVPAPPKQHFRQTTSHYRNSPLIVEGDGWGEPSNYVPWDDLRTQGFAYEVLEEQKQTPYWTQKEDGQWVQLGVDDKLQNTTDQPKTDGNADRTASPLSFSAIHEATSASYENKNVSSVASVISTDESFDWDDINNNDEDIVVKVRPESPPRTKPTPVTNAESLRNTWTSPNRPSSDKNRKSNKGLRQNTRHSLREPIAQEQRAGRWKDTIFDNLDEPTFTGNNLLEPPPQQQQQQQTYDSNSTNLLVDLDDDKQIMWGSTSIPPPMSLNNELLLPNQPQAPKEKENKPANILFTDLAPGTTTTYDDKQGQMHDFNTLSDILTSSQQHIKEQQDTPSYSNRNSSSDIANRFPSPDSMQENYMNNNALVSQLSSLSSQTIGVSDNQVPLNSNELAGSSSSRQTNDDAPPSPSSSGSRELNNEEPMNDNQITYARPPTPQTKEDIKKYYKNLPNYLTFIKVVVDNDTKENRLLVMYMDEPLKETLQKFCEKYNCTDKVETLYQKLKHTYMKKHTQKIFKKSKRKDSMIPSAPVPTANHESI</sequence>